<dbReference type="EMBL" id="RYYV01000007">
    <property type="protein sequence ID" value="RUL75268.1"/>
    <property type="molecule type" value="Genomic_DNA"/>
</dbReference>
<dbReference type="PANTHER" id="PTHR43031">
    <property type="entry name" value="FAD-DEPENDENT OXIDOREDUCTASE"/>
    <property type="match status" value="1"/>
</dbReference>
<dbReference type="SMART" id="SM00450">
    <property type="entry name" value="RHOD"/>
    <property type="match status" value="1"/>
</dbReference>
<dbReference type="InterPro" id="IPR036873">
    <property type="entry name" value="Rhodanese-like_dom_sf"/>
</dbReference>
<dbReference type="CDD" id="cd01521">
    <property type="entry name" value="RHOD_PspE2"/>
    <property type="match status" value="1"/>
</dbReference>
<dbReference type="Pfam" id="PF00581">
    <property type="entry name" value="Rhodanese"/>
    <property type="match status" value="1"/>
</dbReference>
<dbReference type="PANTHER" id="PTHR43031:SF1">
    <property type="entry name" value="PYRIDINE NUCLEOTIDE-DISULPHIDE OXIDOREDUCTASE"/>
    <property type="match status" value="1"/>
</dbReference>
<sequence length="130" mass="14098">MSTVVTRIPAAASQQALAHFEARLAYETDCADVWYATRHEAKDFVLLDVRTPTLFAAGHVPGAINMPTRTISEQHLAEYAPDTLFVVYCAGPHCNGANKAAVKLAQLGRPVKEMIGGLTGWIDEGFGLER</sequence>
<dbReference type="InterPro" id="IPR001763">
    <property type="entry name" value="Rhodanese-like_dom"/>
</dbReference>
<proteinExistence type="predicted"/>
<gene>
    <name evidence="2" type="ORF">EKH80_11075</name>
</gene>
<evidence type="ECO:0000313" key="3">
    <source>
        <dbReference type="Proteomes" id="UP000274358"/>
    </source>
</evidence>
<dbReference type="InterPro" id="IPR050229">
    <property type="entry name" value="GlpE_sulfurtransferase"/>
</dbReference>
<evidence type="ECO:0000259" key="1">
    <source>
        <dbReference type="PROSITE" id="PS50206"/>
    </source>
</evidence>
<dbReference type="RefSeq" id="WP_126684827.1">
    <property type="nucleotide sequence ID" value="NZ_RYYV01000007.1"/>
</dbReference>
<feature type="domain" description="Rhodanese" evidence="1">
    <location>
        <begin position="40"/>
        <end position="130"/>
    </location>
</feature>
<dbReference type="PROSITE" id="PS50206">
    <property type="entry name" value="RHODANESE_3"/>
    <property type="match status" value="1"/>
</dbReference>
<accession>A0A3S0WVP5</accession>
<dbReference type="OrthoDB" id="9814704at2"/>
<organism evidence="2 3">
    <name type="scientific">Dyella choica</name>
    <dbReference type="NCBI Taxonomy" id="1927959"/>
    <lineage>
        <taxon>Bacteria</taxon>
        <taxon>Pseudomonadati</taxon>
        <taxon>Pseudomonadota</taxon>
        <taxon>Gammaproteobacteria</taxon>
        <taxon>Lysobacterales</taxon>
        <taxon>Rhodanobacteraceae</taxon>
        <taxon>Dyella</taxon>
    </lineage>
</organism>
<reference evidence="2 3" key="1">
    <citation type="submission" date="2018-12" db="EMBL/GenBank/DDBJ databases">
        <title>Dyella dinghuensis sp. nov. DHOA06 and Dyella choica sp. nov. 4M-K27, isolated from forest soil.</title>
        <authorList>
            <person name="Qiu L.-H."/>
            <person name="Gao Z.-H."/>
        </authorList>
    </citation>
    <scope>NUCLEOTIDE SEQUENCE [LARGE SCALE GENOMIC DNA]</scope>
    <source>
        <strain evidence="2 3">4M-K27</strain>
    </source>
</reference>
<dbReference type="Proteomes" id="UP000274358">
    <property type="component" value="Unassembled WGS sequence"/>
</dbReference>
<dbReference type="AlphaFoldDB" id="A0A3S0WVP5"/>
<evidence type="ECO:0000313" key="2">
    <source>
        <dbReference type="EMBL" id="RUL75268.1"/>
    </source>
</evidence>
<dbReference type="SUPFAM" id="SSF52821">
    <property type="entry name" value="Rhodanese/Cell cycle control phosphatase"/>
    <property type="match status" value="1"/>
</dbReference>
<name>A0A3S0WVP5_9GAMM</name>
<protein>
    <submittedName>
        <fullName evidence="2">Rhodanese-like domain-containing protein</fullName>
    </submittedName>
</protein>
<keyword evidence="3" id="KW-1185">Reference proteome</keyword>
<dbReference type="Gene3D" id="3.40.250.10">
    <property type="entry name" value="Rhodanese-like domain"/>
    <property type="match status" value="1"/>
</dbReference>
<comment type="caution">
    <text evidence="2">The sequence shown here is derived from an EMBL/GenBank/DDBJ whole genome shotgun (WGS) entry which is preliminary data.</text>
</comment>